<name>A0ACD3AAZ5_9AGAR</name>
<evidence type="ECO:0000313" key="2">
    <source>
        <dbReference type="Proteomes" id="UP000308600"/>
    </source>
</evidence>
<organism evidence="1 2">
    <name type="scientific">Pluteus cervinus</name>
    <dbReference type="NCBI Taxonomy" id="181527"/>
    <lineage>
        <taxon>Eukaryota</taxon>
        <taxon>Fungi</taxon>
        <taxon>Dikarya</taxon>
        <taxon>Basidiomycota</taxon>
        <taxon>Agaricomycotina</taxon>
        <taxon>Agaricomycetes</taxon>
        <taxon>Agaricomycetidae</taxon>
        <taxon>Agaricales</taxon>
        <taxon>Pluteineae</taxon>
        <taxon>Pluteaceae</taxon>
        <taxon>Pluteus</taxon>
    </lineage>
</organism>
<sequence>MIPASLRHRLGSIATQIGTYVCRVVMGRCGRRKLWGDKIYPCEDHTYKNAITNEWFLLLCTRICEVWDSTYLNDVQVAWNWCKFFSLDSAC</sequence>
<reference evidence="1 2" key="1">
    <citation type="journal article" date="2019" name="Nat. Ecol. Evol.">
        <title>Megaphylogeny resolves global patterns of mushroom evolution.</title>
        <authorList>
            <person name="Varga T."/>
            <person name="Krizsan K."/>
            <person name="Foldi C."/>
            <person name="Dima B."/>
            <person name="Sanchez-Garcia M."/>
            <person name="Sanchez-Ramirez S."/>
            <person name="Szollosi G.J."/>
            <person name="Szarkandi J.G."/>
            <person name="Papp V."/>
            <person name="Albert L."/>
            <person name="Andreopoulos W."/>
            <person name="Angelini C."/>
            <person name="Antonin V."/>
            <person name="Barry K.W."/>
            <person name="Bougher N.L."/>
            <person name="Buchanan P."/>
            <person name="Buyck B."/>
            <person name="Bense V."/>
            <person name="Catcheside P."/>
            <person name="Chovatia M."/>
            <person name="Cooper J."/>
            <person name="Damon W."/>
            <person name="Desjardin D."/>
            <person name="Finy P."/>
            <person name="Geml J."/>
            <person name="Haridas S."/>
            <person name="Hughes K."/>
            <person name="Justo A."/>
            <person name="Karasinski D."/>
            <person name="Kautmanova I."/>
            <person name="Kiss B."/>
            <person name="Kocsube S."/>
            <person name="Kotiranta H."/>
            <person name="LaButti K.M."/>
            <person name="Lechner B.E."/>
            <person name="Liimatainen K."/>
            <person name="Lipzen A."/>
            <person name="Lukacs Z."/>
            <person name="Mihaltcheva S."/>
            <person name="Morgado L.N."/>
            <person name="Niskanen T."/>
            <person name="Noordeloos M.E."/>
            <person name="Ohm R.A."/>
            <person name="Ortiz-Santana B."/>
            <person name="Ovrebo C."/>
            <person name="Racz N."/>
            <person name="Riley R."/>
            <person name="Savchenko A."/>
            <person name="Shiryaev A."/>
            <person name="Soop K."/>
            <person name="Spirin V."/>
            <person name="Szebenyi C."/>
            <person name="Tomsovsky M."/>
            <person name="Tulloss R.E."/>
            <person name="Uehling J."/>
            <person name="Grigoriev I.V."/>
            <person name="Vagvolgyi C."/>
            <person name="Papp T."/>
            <person name="Martin F.M."/>
            <person name="Miettinen O."/>
            <person name="Hibbett D.S."/>
            <person name="Nagy L.G."/>
        </authorList>
    </citation>
    <scope>NUCLEOTIDE SEQUENCE [LARGE SCALE GENOMIC DNA]</scope>
    <source>
        <strain evidence="1 2">NL-1719</strain>
    </source>
</reference>
<gene>
    <name evidence="1" type="ORF">BDN72DRAFT_377244</name>
</gene>
<protein>
    <submittedName>
        <fullName evidence="1">Uncharacterized protein</fullName>
    </submittedName>
</protein>
<dbReference type="EMBL" id="ML208565">
    <property type="protein sequence ID" value="TFK62696.1"/>
    <property type="molecule type" value="Genomic_DNA"/>
</dbReference>
<accession>A0ACD3AAZ5</accession>
<dbReference type="Proteomes" id="UP000308600">
    <property type="component" value="Unassembled WGS sequence"/>
</dbReference>
<proteinExistence type="predicted"/>
<evidence type="ECO:0000313" key="1">
    <source>
        <dbReference type="EMBL" id="TFK62696.1"/>
    </source>
</evidence>
<keyword evidence="2" id="KW-1185">Reference proteome</keyword>